<dbReference type="PATRIC" id="fig|1268635.3.peg.719"/>
<dbReference type="InterPro" id="IPR022369">
    <property type="entry name" value="Integral_membrane_TerC_rswitch"/>
</dbReference>
<evidence type="ECO:0000313" key="8">
    <source>
        <dbReference type="Proteomes" id="UP000018838"/>
    </source>
</evidence>
<evidence type="ECO:0000256" key="5">
    <source>
        <dbReference type="ARBA" id="ARBA00023136"/>
    </source>
</evidence>
<keyword evidence="3 6" id="KW-0812">Transmembrane</keyword>
<organism evidence="7 8">
    <name type="scientific">Legionella oakridgensis ATCC 33761 = DSM 21215</name>
    <dbReference type="NCBI Taxonomy" id="1268635"/>
    <lineage>
        <taxon>Bacteria</taxon>
        <taxon>Pseudomonadati</taxon>
        <taxon>Pseudomonadota</taxon>
        <taxon>Gammaproteobacteria</taxon>
        <taxon>Legionellales</taxon>
        <taxon>Legionellaceae</taxon>
        <taxon>Legionella</taxon>
    </lineage>
</organism>
<gene>
    <name evidence="7" type="ORF">Loa_00718</name>
</gene>
<feature type="transmembrane region" description="Helical" evidence="6">
    <location>
        <begin position="16"/>
        <end position="38"/>
    </location>
</feature>
<keyword evidence="4 6" id="KW-1133">Transmembrane helix</keyword>
<evidence type="ECO:0000313" key="7">
    <source>
        <dbReference type="EMBL" id="AHE66287.1"/>
    </source>
</evidence>
<feature type="transmembrane region" description="Helical" evidence="6">
    <location>
        <begin position="137"/>
        <end position="157"/>
    </location>
</feature>
<dbReference type="STRING" id="1268635.Loa_00718"/>
<evidence type="ECO:0000256" key="4">
    <source>
        <dbReference type="ARBA" id="ARBA00022989"/>
    </source>
</evidence>
<dbReference type="Proteomes" id="UP000018838">
    <property type="component" value="Chromosome"/>
</dbReference>
<feature type="transmembrane region" description="Helical" evidence="6">
    <location>
        <begin position="169"/>
        <end position="188"/>
    </location>
</feature>
<dbReference type="NCBIfam" id="TIGR03718">
    <property type="entry name" value="R_switched_Alx"/>
    <property type="match status" value="1"/>
</dbReference>
<feature type="transmembrane region" description="Helical" evidence="6">
    <location>
        <begin position="44"/>
        <end position="64"/>
    </location>
</feature>
<keyword evidence="8" id="KW-1185">Reference proteome</keyword>
<evidence type="ECO:0000256" key="3">
    <source>
        <dbReference type="ARBA" id="ARBA00022692"/>
    </source>
</evidence>
<sequence length="219" mass="25460">MMFHYFAVPLEYQRRVLLFGVLGAIVMRLMFILLGVWLVSQFHWILYLFGIFLVITGIKMFLFASKEPDLAKNPVLRWMRRYLRITKELHQEKLFIRIKQVLHVTPLLLVLVLIETSDLIFALDSIPAIFAVTEDPFIILTSNIFAILGLRALYFLLANMVERFYLLKYGLAFILVFIGSKMLIAYWVNIPVLIALSVVVMTLVTCMVLSIFFPGFMKK</sequence>
<dbReference type="HOGENOM" id="CLU_045644_2_1_6"/>
<dbReference type="RefSeq" id="WP_238551311.1">
    <property type="nucleotide sequence ID" value="NZ_CP004006.1"/>
</dbReference>
<accession>W0BCF5</accession>
<dbReference type="AlphaFoldDB" id="W0BCF5"/>
<proteinExistence type="inferred from homology"/>
<evidence type="ECO:0000256" key="1">
    <source>
        <dbReference type="ARBA" id="ARBA00004141"/>
    </source>
</evidence>
<dbReference type="PANTHER" id="PTHR30238">
    <property type="entry name" value="MEMBRANE BOUND PREDICTED REDOX MODULATOR"/>
    <property type="match status" value="1"/>
</dbReference>
<reference evidence="7 8" key="1">
    <citation type="journal article" date="2013" name="Int. J. Med. Microbiol.">
        <title>Legionella oakridgensis ATCC 33761 genome sequence and phenotypic characterization reveals its replication capacity in amoebae.</title>
        <authorList>
            <person name="Brzuszkiewicz E."/>
            <person name="Schulz T."/>
            <person name="Rydzewski K."/>
            <person name="Daniel R."/>
            <person name="Gillmaier N."/>
            <person name="Dittmann C."/>
            <person name="Holland G."/>
            <person name="Schunder E."/>
            <person name="Lautner M."/>
            <person name="Eisenreich W."/>
            <person name="Luck C."/>
            <person name="Heuner K."/>
        </authorList>
    </citation>
    <scope>NUCLEOTIDE SEQUENCE [LARGE SCALE GENOMIC DNA]</scope>
    <source>
        <strain>OR-10</strain>
        <strain evidence="8">ATCC 33761</strain>
    </source>
</reference>
<feature type="transmembrane region" description="Helical" evidence="6">
    <location>
        <begin position="194"/>
        <end position="216"/>
    </location>
</feature>
<protein>
    <submittedName>
        <fullName evidence="7">Integral membrane protein, TerC family</fullName>
    </submittedName>
</protein>
<feature type="transmembrane region" description="Helical" evidence="6">
    <location>
        <begin position="107"/>
        <end position="131"/>
    </location>
</feature>
<name>W0BCF5_9GAMM</name>
<dbReference type="InterPro" id="IPR005496">
    <property type="entry name" value="Integral_membrane_TerC"/>
</dbReference>
<evidence type="ECO:0000256" key="6">
    <source>
        <dbReference type="SAM" id="Phobius"/>
    </source>
</evidence>
<keyword evidence="5 6" id="KW-0472">Membrane</keyword>
<dbReference type="KEGG" id="lok:Loa_00718"/>
<dbReference type="EMBL" id="CP004006">
    <property type="protein sequence ID" value="AHE66287.1"/>
    <property type="molecule type" value="Genomic_DNA"/>
</dbReference>
<dbReference type="PANTHER" id="PTHR30238:SF0">
    <property type="entry name" value="THYLAKOID MEMBRANE PROTEIN TERC, CHLOROPLASTIC"/>
    <property type="match status" value="1"/>
</dbReference>
<dbReference type="Pfam" id="PF03741">
    <property type="entry name" value="TerC"/>
    <property type="match status" value="1"/>
</dbReference>
<dbReference type="eggNOG" id="COG0861">
    <property type="taxonomic scope" value="Bacteria"/>
</dbReference>
<evidence type="ECO:0000256" key="2">
    <source>
        <dbReference type="ARBA" id="ARBA00007511"/>
    </source>
</evidence>
<comment type="similarity">
    <text evidence="2">Belongs to the TerC family.</text>
</comment>
<comment type="subcellular location">
    <subcellularLocation>
        <location evidence="1">Membrane</location>
        <topology evidence="1">Multi-pass membrane protein</topology>
    </subcellularLocation>
</comment>
<dbReference type="GO" id="GO:0016020">
    <property type="term" value="C:membrane"/>
    <property type="evidence" value="ECO:0007669"/>
    <property type="project" value="UniProtKB-SubCell"/>
</dbReference>